<accession>A0A1I2QTX6</accession>
<dbReference type="EC" id="3.2.1.51" evidence="3"/>
<evidence type="ECO:0000259" key="8">
    <source>
        <dbReference type="Pfam" id="PF01120"/>
    </source>
</evidence>
<evidence type="ECO:0000256" key="1">
    <source>
        <dbReference type="ARBA" id="ARBA00004071"/>
    </source>
</evidence>
<dbReference type="Pfam" id="PF01120">
    <property type="entry name" value="Alpha_L_fucos"/>
    <property type="match status" value="1"/>
</dbReference>
<feature type="compositionally biased region" description="Basic and acidic residues" evidence="7">
    <location>
        <begin position="440"/>
        <end position="449"/>
    </location>
</feature>
<feature type="region of interest" description="Disordered" evidence="7">
    <location>
        <begin position="316"/>
        <end position="338"/>
    </location>
</feature>
<dbReference type="GO" id="GO:0005764">
    <property type="term" value="C:lysosome"/>
    <property type="evidence" value="ECO:0007669"/>
    <property type="project" value="TreeGrafter"/>
</dbReference>
<proteinExistence type="inferred from homology"/>
<reference evidence="10 11" key="1">
    <citation type="submission" date="2016-10" db="EMBL/GenBank/DDBJ databases">
        <authorList>
            <person name="de Groot N.N."/>
        </authorList>
    </citation>
    <scope>NUCLEOTIDE SEQUENCE [LARGE SCALE GENOMIC DNA]</scope>
    <source>
        <strain evidence="10 11">CPCC 202808</strain>
    </source>
</reference>
<evidence type="ECO:0000256" key="7">
    <source>
        <dbReference type="SAM" id="MobiDB-lite"/>
    </source>
</evidence>
<feature type="region of interest" description="Disordered" evidence="7">
    <location>
        <begin position="427"/>
        <end position="449"/>
    </location>
</feature>
<evidence type="ECO:0000313" key="12">
    <source>
        <dbReference type="Proteomes" id="UP000533017"/>
    </source>
</evidence>
<dbReference type="EMBL" id="JACBZA010000001">
    <property type="protein sequence ID" value="NYH82487.1"/>
    <property type="molecule type" value="Genomic_DNA"/>
</dbReference>
<dbReference type="GO" id="GO:0016139">
    <property type="term" value="P:glycoside catabolic process"/>
    <property type="evidence" value="ECO:0007669"/>
    <property type="project" value="TreeGrafter"/>
</dbReference>
<organism evidence="10 11">
    <name type="scientific">Actinopolymorpha cephalotaxi</name>
    <dbReference type="NCBI Taxonomy" id="504797"/>
    <lineage>
        <taxon>Bacteria</taxon>
        <taxon>Bacillati</taxon>
        <taxon>Actinomycetota</taxon>
        <taxon>Actinomycetes</taxon>
        <taxon>Propionibacteriales</taxon>
        <taxon>Actinopolymorphaceae</taxon>
        <taxon>Actinopolymorpha</taxon>
    </lineage>
</organism>
<dbReference type="PRINTS" id="PR00741">
    <property type="entry name" value="GLHYDRLASE29"/>
</dbReference>
<dbReference type="PANTHER" id="PTHR10030:SF37">
    <property type="entry name" value="ALPHA-L-FUCOSIDASE-RELATED"/>
    <property type="match status" value="1"/>
</dbReference>
<dbReference type="Gene3D" id="3.20.20.80">
    <property type="entry name" value="Glycosidases"/>
    <property type="match status" value="1"/>
</dbReference>
<keyword evidence="5 9" id="KW-0378">Hydrolase</keyword>
<dbReference type="STRING" id="504797.SAMN05421678_105106"/>
<evidence type="ECO:0000256" key="6">
    <source>
        <dbReference type="ARBA" id="ARBA00023295"/>
    </source>
</evidence>
<dbReference type="GO" id="GO:0006004">
    <property type="term" value="P:fucose metabolic process"/>
    <property type="evidence" value="ECO:0007669"/>
    <property type="project" value="InterPro"/>
</dbReference>
<dbReference type="AlphaFoldDB" id="A0A1I2QTX6"/>
<dbReference type="Proteomes" id="UP000533017">
    <property type="component" value="Unassembled WGS sequence"/>
</dbReference>
<sequence length="449" mass="48982">MTHAVPSSRRPTPAQLAWQRAGMGMFCHFGINTFFDKEWSDGTLPPSGFAPTDLDARQWVDTAVDAGMRYVVLTAKHHDGFCLWPTDTTDYSVRSSPWRGGRGDVVEELAQACRDAGLGLGLYLSPWDRNAACYADPAAYDDFYVRQLTELCTRYGPLFEVWFDGAGSEGRVYDWDRIMDVLDRHQPDAMVFNMGRPTIRWVGNEDGLAADPCEYVVSAVDGDTGSEGGDRAWLGEGRYLPPECDVPIRRHWFWQSDDLATLKSLEHLLAIHQRSVGLGAGLLLNVPPDRRGLLDDHDRARLGEFGAELRRRFGSGRPGVLTAEPDPTTRSGAPTDAGTTDAVTTVVRVDLGARMSFDHVVLGEDLAAGQHVTAHEVLVDGTVVAAGGTIGVRRIHPFGEVTADRLEIRLTGAGAALAEVTAHRTGVTRAPDLEEQPDFSAEKVDAPAT</sequence>
<evidence type="ECO:0000256" key="5">
    <source>
        <dbReference type="ARBA" id="ARBA00022801"/>
    </source>
</evidence>
<dbReference type="EMBL" id="FOOI01000005">
    <property type="protein sequence ID" value="SFG31768.1"/>
    <property type="molecule type" value="Genomic_DNA"/>
</dbReference>
<name>A0A1I2QTX6_9ACTN</name>
<dbReference type="OrthoDB" id="5526311at2"/>
<dbReference type="InterPro" id="IPR017853">
    <property type="entry name" value="GH"/>
</dbReference>
<evidence type="ECO:0000256" key="4">
    <source>
        <dbReference type="ARBA" id="ARBA00022729"/>
    </source>
</evidence>
<dbReference type="SMART" id="SM00812">
    <property type="entry name" value="Alpha_L_fucos"/>
    <property type="match status" value="1"/>
</dbReference>
<evidence type="ECO:0000313" key="11">
    <source>
        <dbReference type="Proteomes" id="UP000199052"/>
    </source>
</evidence>
<dbReference type="Proteomes" id="UP000199052">
    <property type="component" value="Unassembled WGS sequence"/>
</dbReference>
<gene>
    <name evidence="9" type="ORF">FHR37_001338</name>
    <name evidence="10" type="ORF">SAMN05421678_105106</name>
</gene>
<keyword evidence="4" id="KW-0732">Signal</keyword>
<protein>
    <recommendedName>
        <fullName evidence="3">alpha-L-fucosidase</fullName>
        <ecNumber evidence="3">3.2.1.51</ecNumber>
    </recommendedName>
</protein>
<evidence type="ECO:0000313" key="10">
    <source>
        <dbReference type="EMBL" id="SFG31768.1"/>
    </source>
</evidence>
<dbReference type="InterPro" id="IPR057739">
    <property type="entry name" value="Glyco_hydro_29_N"/>
</dbReference>
<evidence type="ECO:0000256" key="3">
    <source>
        <dbReference type="ARBA" id="ARBA00012662"/>
    </source>
</evidence>
<dbReference type="RefSeq" id="WP_092882984.1">
    <property type="nucleotide sequence ID" value="NZ_FOOI01000005.1"/>
</dbReference>
<keyword evidence="6 9" id="KW-0326">Glycosidase</keyword>
<evidence type="ECO:0000256" key="2">
    <source>
        <dbReference type="ARBA" id="ARBA00007951"/>
    </source>
</evidence>
<comment type="similarity">
    <text evidence="2">Belongs to the glycosyl hydrolase 29 family.</text>
</comment>
<dbReference type="SUPFAM" id="SSF51445">
    <property type="entry name" value="(Trans)glycosidases"/>
    <property type="match status" value="1"/>
</dbReference>
<dbReference type="PANTHER" id="PTHR10030">
    <property type="entry name" value="ALPHA-L-FUCOSIDASE"/>
    <property type="match status" value="1"/>
</dbReference>
<feature type="domain" description="Glycoside hydrolase family 29 N-terminal" evidence="8">
    <location>
        <begin position="47"/>
        <end position="309"/>
    </location>
</feature>
<dbReference type="GO" id="GO:0004560">
    <property type="term" value="F:alpha-L-fucosidase activity"/>
    <property type="evidence" value="ECO:0007669"/>
    <property type="project" value="UniProtKB-EC"/>
</dbReference>
<evidence type="ECO:0000313" key="9">
    <source>
        <dbReference type="EMBL" id="NYH82487.1"/>
    </source>
</evidence>
<dbReference type="Gene3D" id="2.60.120.260">
    <property type="entry name" value="Galactose-binding domain-like"/>
    <property type="match status" value="1"/>
</dbReference>
<keyword evidence="12" id="KW-1185">Reference proteome</keyword>
<comment type="function">
    <text evidence="1">Alpha-L-fucosidase is responsible for hydrolyzing the alpha-1,6-linked fucose joined to the reducing-end N-acetylglucosamine of the carbohydrate moieties of glycoproteins.</text>
</comment>
<dbReference type="InterPro" id="IPR016286">
    <property type="entry name" value="FUC_metazoa-typ"/>
</dbReference>
<reference evidence="9 12" key="2">
    <citation type="submission" date="2020-07" db="EMBL/GenBank/DDBJ databases">
        <title>Sequencing the genomes of 1000 actinobacteria strains.</title>
        <authorList>
            <person name="Klenk H.-P."/>
        </authorList>
    </citation>
    <scope>NUCLEOTIDE SEQUENCE [LARGE SCALE GENOMIC DNA]</scope>
    <source>
        <strain evidence="9 12">DSM 45117</strain>
    </source>
</reference>
<dbReference type="InterPro" id="IPR000933">
    <property type="entry name" value="Glyco_hydro_29"/>
</dbReference>